<keyword evidence="2" id="KW-0058">Aromatic hydrocarbons catabolism</keyword>
<evidence type="ECO:0000256" key="3">
    <source>
        <dbReference type="ARBA" id="ARBA00022801"/>
    </source>
</evidence>
<name>A0A917DCK2_9HYPH</name>
<evidence type="ECO:0000256" key="5">
    <source>
        <dbReference type="SAM" id="SignalP"/>
    </source>
</evidence>
<dbReference type="InterPro" id="IPR016292">
    <property type="entry name" value="Epoxide_hydrolase"/>
</dbReference>
<feature type="active site" description="Nucleophile" evidence="4">
    <location>
        <position position="219"/>
    </location>
</feature>
<dbReference type="AlphaFoldDB" id="A0A917DCK2"/>
<dbReference type="RefSeq" id="WP_244640219.1">
    <property type="nucleotide sequence ID" value="NZ_BMJJ01000007.1"/>
</dbReference>
<dbReference type="GO" id="GO:0004301">
    <property type="term" value="F:epoxide hydrolase activity"/>
    <property type="evidence" value="ECO:0007669"/>
    <property type="project" value="TreeGrafter"/>
</dbReference>
<evidence type="ECO:0000313" key="7">
    <source>
        <dbReference type="EMBL" id="GGD26054.1"/>
    </source>
</evidence>
<dbReference type="InterPro" id="IPR000639">
    <property type="entry name" value="Epox_hydrolase-like"/>
</dbReference>
<evidence type="ECO:0000259" key="6">
    <source>
        <dbReference type="Pfam" id="PF06441"/>
    </source>
</evidence>
<feature type="active site" description="Proton donor" evidence="4">
    <location>
        <position position="346"/>
    </location>
</feature>
<evidence type="ECO:0000256" key="1">
    <source>
        <dbReference type="ARBA" id="ARBA00010088"/>
    </source>
</evidence>
<feature type="domain" description="Epoxide hydrolase N-terminal" evidence="6">
    <location>
        <begin position="45"/>
        <end position="150"/>
    </location>
</feature>
<protein>
    <submittedName>
        <fullName evidence="7">Multidrug MFS transporter</fullName>
    </submittedName>
</protein>
<dbReference type="EMBL" id="BMJJ01000007">
    <property type="protein sequence ID" value="GGD26054.1"/>
    <property type="molecule type" value="Genomic_DNA"/>
</dbReference>
<evidence type="ECO:0000256" key="2">
    <source>
        <dbReference type="ARBA" id="ARBA00022797"/>
    </source>
</evidence>
<dbReference type="PIRSF" id="PIRSF001112">
    <property type="entry name" value="Epoxide_hydrolase"/>
    <property type="match status" value="1"/>
</dbReference>
<dbReference type="InterPro" id="IPR010497">
    <property type="entry name" value="Epoxide_hydro_N"/>
</dbReference>
<dbReference type="GO" id="GO:0097176">
    <property type="term" value="P:epoxide metabolic process"/>
    <property type="evidence" value="ECO:0007669"/>
    <property type="project" value="TreeGrafter"/>
</dbReference>
<feature type="chain" id="PRO_5038093324" evidence="5">
    <location>
        <begin position="26"/>
        <end position="424"/>
    </location>
</feature>
<dbReference type="PANTHER" id="PTHR21661:SF35">
    <property type="entry name" value="EPOXIDE HYDROLASE"/>
    <property type="match status" value="1"/>
</dbReference>
<feature type="signal peptide" evidence="5">
    <location>
        <begin position="1"/>
        <end position="25"/>
    </location>
</feature>
<sequence>MDRRQFIHSLATAAGIALVPGMARAASREPASPAIGASGAKGTLVRPFRLAVPQADLDDLQSRLARTRWPDRETVDDTSQGPPLEDVRALVERWRDGYDWRACERLLNSSGQHVTEIDGLDIHFLHVRSPEPNAVPLLLTHGWPGSVLEFRHVIGPLTDPVAHGGQASDAFHVVVPSLPGHGFSEKPTGVGWNNERIAKAWIVLMERLGYERWAAQGGDRGAQIATRLGFMKPPGLIGIHLNLVEFELTDAEKASATPDERKMLEDLQFYVDRLSGYAQIHSRHPQSVAYGLADSPAGLAAWIYQMLQDVSDSDGHPERVFTLDGMIDNVMLYWLSNAGASSARLYWETARETPRIATIDEPMPTPTGISMFPGEKLRLSKRWAEPRFANLVHFNEVAEGGHFAAWEQPTAFVNEVRRTFRGLR</sequence>
<dbReference type="InterPro" id="IPR029058">
    <property type="entry name" value="AB_hydrolase_fold"/>
</dbReference>
<evidence type="ECO:0000256" key="4">
    <source>
        <dbReference type="PIRSR" id="PIRSR001112-1"/>
    </source>
</evidence>
<dbReference type="Proteomes" id="UP000613160">
    <property type="component" value="Unassembled WGS sequence"/>
</dbReference>
<dbReference type="PRINTS" id="PR00412">
    <property type="entry name" value="EPOXHYDRLASE"/>
</dbReference>
<reference evidence="7" key="2">
    <citation type="submission" date="2020-09" db="EMBL/GenBank/DDBJ databases">
        <authorList>
            <person name="Sun Q."/>
            <person name="Zhou Y."/>
        </authorList>
    </citation>
    <scope>NUCLEOTIDE SEQUENCE</scope>
    <source>
        <strain evidence="7">CGMCC 1.15493</strain>
    </source>
</reference>
<evidence type="ECO:0000313" key="8">
    <source>
        <dbReference type="Proteomes" id="UP000613160"/>
    </source>
</evidence>
<dbReference type="PANTHER" id="PTHR21661">
    <property type="entry name" value="EPOXIDE HYDROLASE 1-RELATED"/>
    <property type="match status" value="1"/>
</dbReference>
<organism evidence="7 8">
    <name type="scientific">Aureimonas glaciei</name>
    <dbReference type="NCBI Taxonomy" id="1776957"/>
    <lineage>
        <taxon>Bacteria</taxon>
        <taxon>Pseudomonadati</taxon>
        <taxon>Pseudomonadota</taxon>
        <taxon>Alphaproteobacteria</taxon>
        <taxon>Hyphomicrobiales</taxon>
        <taxon>Aurantimonadaceae</taxon>
        <taxon>Aureimonas</taxon>
    </lineage>
</organism>
<keyword evidence="5" id="KW-0732">Signal</keyword>
<dbReference type="Pfam" id="PF06441">
    <property type="entry name" value="EHN"/>
    <property type="match status" value="1"/>
</dbReference>
<dbReference type="Gene3D" id="3.40.50.1820">
    <property type="entry name" value="alpha/beta hydrolase"/>
    <property type="match status" value="1"/>
</dbReference>
<dbReference type="SUPFAM" id="SSF53474">
    <property type="entry name" value="alpha/beta-Hydrolases"/>
    <property type="match status" value="1"/>
</dbReference>
<keyword evidence="8" id="KW-1185">Reference proteome</keyword>
<comment type="caution">
    <text evidence="7">The sequence shown here is derived from an EMBL/GenBank/DDBJ whole genome shotgun (WGS) entry which is preliminary data.</text>
</comment>
<proteinExistence type="inferred from homology"/>
<reference evidence="7" key="1">
    <citation type="journal article" date="2014" name="Int. J. Syst. Evol. Microbiol.">
        <title>Complete genome sequence of Corynebacterium casei LMG S-19264T (=DSM 44701T), isolated from a smear-ripened cheese.</title>
        <authorList>
            <consortium name="US DOE Joint Genome Institute (JGI-PGF)"/>
            <person name="Walter F."/>
            <person name="Albersmeier A."/>
            <person name="Kalinowski J."/>
            <person name="Ruckert C."/>
        </authorList>
    </citation>
    <scope>NUCLEOTIDE SEQUENCE</scope>
    <source>
        <strain evidence="7">CGMCC 1.15493</strain>
    </source>
</reference>
<gene>
    <name evidence="7" type="ORF">GCM10011335_31340</name>
</gene>
<accession>A0A917DCK2</accession>
<keyword evidence="3" id="KW-0378">Hydrolase</keyword>
<feature type="active site" description="Proton acceptor" evidence="4">
    <location>
        <position position="402"/>
    </location>
</feature>
<comment type="similarity">
    <text evidence="1">Belongs to the peptidase S33 family.</text>
</comment>